<dbReference type="InterPro" id="IPR035386">
    <property type="entry name" value="Arm-DNA-bind_5"/>
</dbReference>
<organism evidence="5">
    <name type="scientific">termite gut metagenome</name>
    <dbReference type="NCBI Taxonomy" id="433724"/>
    <lineage>
        <taxon>unclassified sequences</taxon>
        <taxon>metagenomes</taxon>
        <taxon>organismal metagenomes</taxon>
    </lineage>
</organism>
<dbReference type="GO" id="GO:0015074">
    <property type="term" value="P:DNA integration"/>
    <property type="evidence" value="ECO:0007669"/>
    <property type="project" value="InterPro"/>
</dbReference>
<dbReference type="Gene3D" id="1.10.150.130">
    <property type="match status" value="1"/>
</dbReference>
<protein>
    <submittedName>
        <fullName evidence="5">Tyrosine recombinase XerC</fullName>
    </submittedName>
</protein>
<dbReference type="Pfam" id="PF13102">
    <property type="entry name" value="Phage_int_SAM_5"/>
    <property type="match status" value="1"/>
</dbReference>
<dbReference type="Gene3D" id="1.10.443.10">
    <property type="entry name" value="Intergrase catalytic core"/>
    <property type="match status" value="1"/>
</dbReference>
<dbReference type="InterPro" id="IPR050090">
    <property type="entry name" value="Tyrosine_recombinase_XerCD"/>
</dbReference>
<dbReference type="Pfam" id="PF17293">
    <property type="entry name" value="Arm-DNA-bind_5"/>
    <property type="match status" value="1"/>
</dbReference>
<dbReference type="CDD" id="cd01185">
    <property type="entry name" value="INTN1_C_like"/>
    <property type="match status" value="1"/>
</dbReference>
<dbReference type="InterPro" id="IPR011010">
    <property type="entry name" value="DNA_brk_join_enz"/>
</dbReference>
<gene>
    <name evidence="5" type="ORF">EZS27_023440</name>
</gene>
<dbReference type="InterPro" id="IPR013762">
    <property type="entry name" value="Integrase-like_cat_sf"/>
</dbReference>
<name>A0A5J4R1K2_9ZZZZ</name>
<keyword evidence="2" id="KW-0238">DNA-binding</keyword>
<dbReference type="PROSITE" id="PS51898">
    <property type="entry name" value="TYR_RECOMBINASE"/>
    <property type="match status" value="1"/>
</dbReference>
<sequence>MEHNRRTFSILFYINTGKKKKAGKCPIMGRISVDGESKAFSTGMDIQPNEWNAQEGFAIGKSKEAVSTNKQIENYKTELTKHYKTMVESKGYITAESLKNALRGIGTNRNTLMQEFAELVEEKRKSVGVKIKESTYPVYPNAYRHLKNFLSLKYHVTDIPFGQVDIAFIEAYAFYLKIDRQMIPRTVKCNLIPLRTVATRAKHKGLIRQDPFFDYSPERIIPKRPWLTNDEIERLIQVHTKHNTWNFTRDMFIFCVFTGITCIDLRNLKHSNIQRQEDGSLWIVLNRQKTGTASYIPLLDIPIQILERYRDSEFAGEDGRVFKLQTHVNMNWQLKRLAKAAEIDKRLTFHMSRFTFATTVCLTGGVPIETLSQMMGHLSIKTTQIYAEVTRTKINEDMTNLAQRIDGKYELAETLVMKTRKRNENEKTKSNSD</sequence>
<evidence type="ECO:0000313" key="5">
    <source>
        <dbReference type="EMBL" id="KAA6327582.1"/>
    </source>
</evidence>
<dbReference type="SUPFAM" id="SSF56349">
    <property type="entry name" value="DNA breaking-rejoining enzymes"/>
    <property type="match status" value="1"/>
</dbReference>
<comment type="similarity">
    <text evidence="1">Belongs to the 'phage' integrase family.</text>
</comment>
<dbReference type="InterPro" id="IPR002104">
    <property type="entry name" value="Integrase_catalytic"/>
</dbReference>
<feature type="domain" description="Tyr recombinase" evidence="4">
    <location>
        <begin position="222"/>
        <end position="403"/>
    </location>
</feature>
<proteinExistence type="inferred from homology"/>
<dbReference type="GO" id="GO:0006310">
    <property type="term" value="P:DNA recombination"/>
    <property type="evidence" value="ECO:0007669"/>
    <property type="project" value="UniProtKB-KW"/>
</dbReference>
<dbReference type="InterPro" id="IPR010998">
    <property type="entry name" value="Integrase_recombinase_N"/>
</dbReference>
<dbReference type="AlphaFoldDB" id="A0A5J4R1K2"/>
<dbReference type="PANTHER" id="PTHR30349:SF64">
    <property type="entry name" value="PROPHAGE INTEGRASE INTD-RELATED"/>
    <property type="match status" value="1"/>
</dbReference>
<dbReference type="InterPro" id="IPR025269">
    <property type="entry name" value="SAM-like_dom"/>
</dbReference>
<dbReference type="PANTHER" id="PTHR30349">
    <property type="entry name" value="PHAGE INTEGRASE-RELATED"/>
    <property type="match status" value="1"/>
</dbReference>
<dbReference type="Pfam" id="PF00589">
    <property type="entry name" value="Phage_integrase"/>
    <property type="match status" value="1"/>
</dbReference>
<reference evidence="5" key="1">
    <citation type="submission" date="2019-03" db="EMBL/GenBank/DDBJ databases">
        <title>Single cell metagenomics reveals metabolic interactions within the superorganism composed of flagellate Streblomastix strix and complex community of Bacteroidetes bacteria on its surface.</title>
        <authorList>
            <person name="Treitli S.C."/>
            <person name="Kolisko M."/>
            <person name="Husnik F."/>
            <person name="Keeling P."/>
            <person name="Hampl V."/>
        </authorList>
    </citation>
    <scope>NUCLEOTIDE SEQUENCE</scope>
    <source>
        <strain evidence="5">STM</strain>
    </source>
</reference>
<dbReference type="EMBL" id="SNRY01001965">
    <property type="protein sequence ID" value="KAA6327582.1"/>
    <property type="molecule type" value="Genomic_DNA"/>
</dbReference>
<accession>A0A5J4R1K2</accession>
<comment type="caution">
    <text evidence="5">The sequence shown here is derived from an EMBL/GenBank/DDBJ whole genome shotgun (WGS) entry which is preliminary data.</text>
</comment>
<evidence type="ECO:0000256" key="2">
    <source>
        <dbReference type="ARBA" id="ARBA00023125"/>
    </source>
</evidence>
<evidence type="ECO:0000256" key="3">
    <source>
        <dbReference type="ARBA" id="ARBA00023172"/>
    </source>
</evidence>
<evidence type="ECO:0000259" key="4">
    <source>
        <dbReference type="PROSITE" id="PS51898"/>
    </source>
</evidence>
<keyword evidence="3" id="KW-0233">DNA recombination</keyword>
<dbReference type="GO" id="GO:0003677">
    <property type="term" value="F:DNA binding"/>
    <property type="evidence" value="ECO:0007669"/>
    <property type="project" value="UniProtKB-KW"/>
</dbReference>
<evidence type="ECO:0000256" key="1">
    <source>
        <dbReference type="ARBA" id="ARBA00008857"/>
    </source>
</evidence>